<evidence type="ECO:0000259" key="3">
    <source>
        <dbReference type="Pfam" id="PF13359"/>
    </source>
</evidence>
<dbReference type="OrthoDB" id="6514278at2759"/>
<dbReference type="Proteomes" id="UP000288716">
    <property type="component" value="Unassembled WGS sequence"/>
</dbReference>
<gene>
    <name evidence="4" type="ORF">B4U80_00650</name>
</gene>
<dbReference type="EMBL" id="NCKV01004422">
    <property type="protein sequence ID" value="RWS24776.1"/>
    <property type="molecule type" value="Genomic_DNA"/>
</dbReference>
<evidence type="ECO:0000313" key="5">
    <source>
        <dbReference type="Proteomes" id="UP000288716"/>
    </source>
</evidence>
<comment type="cofactor">
    <cofactor evidence="1">
        <name>a divalent metal cation</name>
        <dbReference type="ChEBI" id="CHEBI:60240"/>
    </cofactor>
</comment>
<keyword evidence="2" id="KW-0479">Metal-binding</keyword>
<dbReference type="Pfam" id="PF13359">
    <property type="entry name" value="DDE_Tnp_4"/>
    <property type="match status" value="1"/>
</dbReference>
<dbReference type="STRING" id="299467.A0A443SB41"/>
<evidence type="ECO:0000256" key="2">
    <source>
        <dbReference type="ARBA" id="ARBA00022723"/>
    </source>
</evidence>
<evidence type="ECO:0000256" key="1">
    <source>
        <dbReference type="ARBA" id="ARBA00001968"/>
    </source>
</evidence>
<keyword evidence="5" id="KW-1185">Reference proteome</keyword>
<protein>
    <recommendedName>
        <fullName evidence="3">DDE Tnp4 domain-containing protein</fullName>
    </recommendedName>
</protein>
<proteinExistence type="predicted"/>
<dbReference type="VEuPathDB" id="VectorBase:LDEU007264"/>
<dbReference type="InterPro" id="IPR027806">
    <property type="entry name" value="HARBI1_dom"/>
</dbReference>
<accession>A0A443SB41</accession>
<comment type="caution">
    <text evidence="4">The sequence shown here is derived from an EMBL/GenBank/DDBJ whole genome shotgun (WGS) entry which is preliminary data.</text>
</comment>
<feature type="domain" description="DDE Tnp4" evidence="3">
    <location>
        <begin position="11"/>
        <end position="135"/>
    </location>
</feature>
<sequence length="135" mass="15413">MEKSENFSYLKRSYCAHKHGLLVKPFTVCTTTGYVIDMFGRPYDGKSSDAKILMELFQQNTAFRNLFNPGDIMVLDRGFRDATTFLESMNIQVEIIAFKGNAKQFSCTDANKNRAVSKVRWVVGAVHGIIKQKYR</sequence>
<reference evidence="4 5" key="1">
    <citation type="journal article" date="2018" name="Gigascience">
        <title>Genomes of trombidid mites reveal novel predicted allergens and laterally-transferred genes associated with secondary metabolism.</title>
        <authorList>
            <person name="Dong X."/>
            <person name="Chaisiri K."/>
            <person name="Xia D."/>
            <person name="Armstrong S.D."/>
            <person name="Fang Y."/>
            <person name="Donnelly M.J."/>
            <person name="Kadowaki T."/>
            <person name="McGarry J.W."/>
            <person name="Darby A.C."/>
            <person name="Makepeace B.L."/>
        </authorList>
    </citation>
    <scope>NUCLEOTIDE SEQUENCE [LARGE SCALE GENOMIC DNA]</scope>
    <source>
        <strain evidence="4">UoL-UT</strain>
    </source>
</reference>
<name>A0A443SB41_9ACAR</name>
<evidence type="ECO:0000313" key="4">
    <source>
        <dbReference type="EMBL" id="RWS24776.1"/>
    </source>
</evidence>
<dbReference type="GO" id="GO:0046872">
    <property type="term" value="F:metal ion binding"/>
    <property type="evidence" value="ECO:0007669"/>
    <property type="project" value="UniProtKB-KW"/>
</dbReference>
<dbReference type="AlphaFoldDB" id="A0A443SB41"/>
<organism evidence="4 5">
    <name type="scientific">Leptotrombidium deliense</name>
    <dbReference type="NCBI Taxonomy" id="299467"/>
    <lineage>
        <taxon>Eukaryota</taxon>
        <taxon>Metazoa</taxon>
        <taxon>Ecdysozoa</taxon>
        <taxon>Arthropoda</taxon>
        <taxon>Chelicerata</taxon>
        <taxon>Arachnida</taxon>
        <taxon>Acari</taxon>
        <taxon>Acariformes</taxon>
        <taxon>Trombidiformes</taxon>
        <taxon>Prostigmata</taxon>
        <taxon>Anystina</taxon>
        <taxon>Parasitengona</taxon>
        <taxon>Trombiculoidea</taxon>
        <taxon>Trombiculidae</taxon>
        <taxon>Leptotrombidium</taxon>
    </lineage>
</organism>